<comment type="domain">
    <text evidence="5">The RxLR-dEER motif acts to carry the protein into the host cell cytoplasm through binding to cell surface phosphatidylinositol-3-phosphate.</text>
</comment>
<protein>
    <recommendedName>
        <fullName evidence="5">RxLR effector protein</fullName>
    </recommendedName>
</protein>
<proteinExistence type="inferred from homology"/>
<accession>A0A2P4Y7X4</accession>
<evidence type="ECO:0000256" key="3">
    <source>
        <dbReference type="ARBA" id="ARBA00022525"/>
    </source>
</evidence>
<gene>
    <name evidence="6" type="ORF">PHPALM_9201</name>
</gene>
<evidence type="ECO:0000313" key="7">
    <source>
        <dbReference type="Proteomes" id="UP000237271"/>
    </source>
</evidence>
<name>A0A2P4Y7X4_9STRA</name>
<comment type="subcellular location">
    <subcellularLocation>
        <location evidence="1 5">Secreted</location>
    </subcellularLocation>
</comment>
<evidence type="ECO:0000256" key="5">
    <source>
        <dbReference type="RuleBase" id="RU367124"/>
    </source>
</evidence>
<dbReference type="EMBL" id="NCKW01004974">
    <property type="protein sequence ID" value="POM73905.1"/>
    <property type="molecule type" value="Genomic_DNA"/>
</dbReference>
<dbReference type="AlphaFoldDB" id="A0A2P4Y7X4"/>
<dbReference type="InterPro" id="IPR031825">
    <property type="entry name" value="RXLR"/>
</dbReference>
<evidence type="ECO:0000256" key="1">
    <source>
        <dbReference type="ARBA" id="ARBA00004613"/>
    </source>
</evidence>
<evidence type="ECO:0000256" key="2">
    <source>
        <dbReference type="ARBA" id="ARBA00010400"/>
    </source>
</evidence>
<reference evidence="6 7" key="1">
    <citation type="journal article" date="2017" name="Genome Biol. Evol.">
        <title>Phytophthora megakarya and P. palmivora, closely related causal agents of cacao black pod rot, underwent increases in genome sizes and gene numbers by different mechanisms.</title>
        <authorList>
            <person name="Ali S.S."/>
            <person name="Shao J."/>
            <person name="Lary D.J."/>
            <person name="Kronmiller B."/>
            <person name="Shen D."/>
            <person name="Strem M.D."/>
            <person name="Amoako-Attah I."/>
            <person name="Akrofi A.Y."/>
            <person name="Begoude B.A."/>
            <person name="Ten Hoopen G.M."/>
            <person name="Coulibaly K."/>
            <person name="Kebe B.I."/>
            <person name="Melnick R.L."/>
            <person name="Guiltinan M.J."/>
            <person name="Tyler B.M."/>
            <person name="Meinhardt L.W."/>
            <person name="Bailey B.A."/>
        </authorList>
    </citation>
    <scope>NUCLEOTIDE SEQUENCE [LARGE SCALE GENOMIC DNA]</scope>
    <source>
        <strain evidence="7">sbr112.9</strain>
    </source>
</reference>
<evidence type="ECO:0000256" key="4">
    <source>
        <dbReference type="ARBA" id="ARBA00022729"/>
    </source>
</evidence>
<sequence length="120" mass="13338">MAVITSTAATNSEPTSISTNALVGEAHAIDTALDDVKDKRSLRSNQVLEDNGGLEQDSEERLDATALAKLLRGHTNHKLELWKRNIHIAADVWKKMNVDNNPGRRWIYDNVMSHIGHGKQ</sequence>
<keyword evidence="7" id="KW-1185">Reference proteome</keyword>
<comment type="caution">
    <text evidence="6">The sequence shown here is derived from an EMBL/GenBank/DDBJ whole genome shotgun (WGS) entry which is preliminary data.</text>
</comment>
<keyword evidence="4" id="KW-0732">Signal</keyword>
<dbReference type="Pfam" id="PF16810">
    <property type="entry name" value="RXLR"/>
    <property type="match status" value="1"/>
</dbReference>
<organism evidence="6 7">
    <name type="scientific">Phytophthora palmivora</name>
    <dbReference type="NCBI Taxonomy" id="4796"/>
    <lineage>
        <taxon>Eukaryota</taxon>
        <taxon>Sar</taxon>
        <taxon>Stramenopiles</taxon>
        <taxon>Oomycota</taxon>
        <taxon>Peronosporomycetes</taxon>
        <taxon>Peronosporales</taxon>
        <taxon>Peronosporaceae</taxon>
        <taxon>Phytophthora</taxon>
    </lineage>
</organism>
<comment type="function">
    <text evidence="5">Effector that suppresses plant defense responses during pathogen infection.</text>
</comment>
<dbReference type="Proteomes" id="UP000237271">
    <property type="component" value="Unassembled WGS sequence"/>
</dbReference>
<keyword evidence="3 5" id="KW-0964">Secreted</keyword>
<dbReference type="OrthoDB" id="117139at2759"/>
<evidence type="ECO:0000313" key="6">
    <source>
        <dbReference type="EMBL" id="POM73905.1"/>
    </source>
</evidence>
<comment type="similarity">
    <text evidence="2 5">Belongs to the RxLR effector family.</text>
</comment>